<dbReference type="RefSeq" id="XP_040707205.1">
    <property type="nucleotide sequence ID" value="XM_040850227.1"/>
</dbReference>
<keyword evidence="2" id="KW-1185">Reference proteome</keyword>
<dbReference type="AlphaFoldDB" id="A0A1L9TVE2"/>
<dbReference type="VEuPathDB" id="FungiDB:ASPSYDRAFT_63240"/>
<dbReference type="GeneID" id="63766300"/>
<dbReference type="OrthoDB" id="4381838at2759"/>
<dbReference type="Proteomes" id="UP000184356">
    <property type="component" value="Unassembled WGS sequence"/>
</dbReference>
<gene>
    <name evidence="1" type="ORF">ASPSYDRAFT_63240</name>
</gene>
<evidence type="ECO:0000313" key="1">
    <source>
        <dbReference type="EMBL" id="OJJ63399.1"/>
    </source>
</evidence>
<reference evidence="2" key="1">
    <citation type="journal article" date="2017" name="Genome Biol.">
        <title>Comparative genomics reveals high biological diversity and specific adaptations in the industrially and medically important fungal genus Aspergillus.</title>
        <authorList>
            <person name="de Vries R.P."/>
            <person name="Riley R."/>
            <person name="Wiebenga A."/>
            <person name="Aguilar-Osorio G."/>
            <person name="Amillis S."/>
            <person name="Uchima C.A."/>
            <person name="Anderluh G."/>
            <person name="Asadollahi M."/>
            <person name="Askin M."/>
            <person name="Barry K."/>
            <person name="Battaglia E."/>
            <person name="Bayram O."/>
            <person name="Benocci T."/>
            <person name="Braus-Stromeyer S.A."/>
            <person name="Caldana C."/>
            <person name="Canovas D."/>
            <person name="Cerqueira G.C."/>
            <person name="Chen F."/>
            <person name="Chen W."/>
            <person name="Choi C."/>
            <person name="Clum A."/>
            <person name="Dos Santos R.A."/>
            <person name="Damasio A.R."/>
            <person name="Diallinas G."/>
            <person name="Emri T."/>
            <person name="Fekete E."/>
            <person name="Flipphi M."/>
            <person name="Freyberg S."/>
            <person name="Gallo A."/>
            <person name="Gournas C."/>
            <person name="Habgood R."/>
            <person name="Hainaut M."/>
            <person name="Harispe M.L."/>
            <person name="Henrissat B."/>
            <person name="Hilden K.S."/>
            <person name="Hope R."/>
            <person name="Hossain A."/>
            <person name="Karabika E."/>
            <person name="Karaffa L."/>
            <person name="Karanyi Z."/>
            <person name="Krasevec N."/>
            <person name="Kuo A."/>
            <person name="Kusch H."/>
            <person name="LaButti K."/>
            <person name="Lagendijk E.L."/>
            <person name="Lapidus A."/>
            <person name="Levasseur A."/>
            <person name="Lindquist E."/>
            <person name="Lipzen A."/>
            <person name="Logrieco A.F."/>
            <person name="MacCabe A."/>
            <person name="Maekelae M.R."/>
            <person name="Malavazi I."/>
            <person name="Melin P."/>
            <person name="Meyer V."/>
            <person name="Mielnichuk N."/>
            <person name="Miskei M."/>
            <person name="Molnar A.P."/>
            <person name="Mule G."/>
            <person name="Ngan C.Y."/>
            <person name="Orejas M."/>
            <person name="Orosz E."/>
            <person name="Ouedraogo J.P."/>
            <person name="Overkamp K.M."/>
            <person name="Park H.-S."/>
            <person name="Perrone G."/>
            <person name="Piumi F."/>
            <person name="Punt P.J."/>
            <person name="Ram A.F."/>
            <person name="Ramon A."/>
            <person name="Rauscher S."/>
            <person name="Record E."/>
            <person name="Riano-Pachon D.M."/>
            <person name="Robert V."/>
            <person name="Roehrig J."/>
            <person name="Ruller R."/>
            <person name="Salamov A."/>
            <person name="Salih N.S."/>
            <person name="Samson R.A."/>
            <person name="Sandor E."/>
            <person name="Sanguinetti M."/>
            <person name="Schuetze T."/>
            <person name="Sepcic K."/>
            <person name="Shelest E."/>
            <person name="Sherlock G."/>
            <person name="Sophianopoulou V."/>
            <person name="Squina F.M."/>
            <person name="Sun H."/>
            <person name="Susca A."/>
            <person name="Todd R.B."/>
            <person name="Tsang A."/>
            <person name="Unkles S.E."/>
            <person name="van de Wiele N."/>
            <person name="van Rossen-Uffink D."/>
            <person name="Oliveira J.V."/>
            <person name="Vesth T.C."/>
            <person name="Visser J."/>
            <person name="Yu J.-H."/>
            <person name="Zhou M."/>
            <person name="Andersen M.R."/>
            <person name="Archer D.B."/>
            <person name="Baker S.E."/>
            <person name="Benoit I."/>
            <person name="Brakhage A.A."/>
            <person name="Braus G.H."/>
            <person name="Fischer R."/>
            <person name="Frisvad J.C."/>
            <person name="Goldman G.H."/>
            <person name="Houbraken J."/>
            <person name="Oakley B."/>
            <person name="Pocsi I."/>
            <person name="Scazzocchio C."/>
            <person name="Seiboth B."/>
            <person name="vanKuyk P.A."/>
            <person name="Wortman J."/>
            <person name="Dyer P.S."/>
            <person name="Grigoriev I.V."/>
        </authorList>
    </citation>
    <scope>NUCLEOTIDE SEQUENCE [LARGE SCALE GENOMIC DNA]</scope>
    <source>
        <strain evidence="2">CBS 593.65</strain>
    </source>
</reference>
<evidence type="ECO:0000313" key="2">
    <source>
        <dbReference type="Proteomes" id="UP000184356"/>
    </source>
</evidence>
<organism evidence="1 2">
    <name type="scientific">Aspergillus sydowii CBS 593.65</name>
    <dbReference type="NCBI Taxonomy" id="1036612"/>
    <lineage>
        <taxon>Eukaryota</taxon>
        <taxon>Fungi</taxon>
        <taxon>Dikarya</taxon>
        <taxon>Ascomycota</taxon>
        <taxon>Pezizomycotina</taxon>
        <taxon>Eurotiomycetes</taxon>
        <taxon>Eurotiomycetidae</taxon>
        <taxon>Eurotiales</taxon>
        <taxon>Aspergillaceae</taxon>
        <taxon>Aspergillus</taxon>
        <taxon>Aspergillus subgen. Nidulantes</taxon>
    </lineage>
</organism>
<protein>
    <submittedName>
        <fullName evidence="1">Uncharacterized protein</fullName>
    </submittedName>
</protein>
<name>A0A1L9TVE2_9EURO</name>
<accession>A0A1L9TVE2</accession>
<sequence length="360" mass="41577">MDSAVEKDMRMCNAGAGMMDMMDRMMDKMNDISHKMDKLNNAFERTMDWLGDGVNKEAMGETYRKGKQEENKMQAKPMMHGISTTGVPANYTGILLHPKRDLCKLSGTAFFANRDRGYRTLHVPWDEDMGIIGPAEVDNKLLAQAFVRDTPENPAEDRRLVAWSLSGVDLRVILDALRRKSARDWKEPPPGEQPYSQNAWPMLSDFGEGLTIVVTPILDPFVSKLVDSLIRQARRMTHKRFKVIRHKQRTRTWLNRIPPEILSTIANLLPAPDVSAIQKAIGNYLGDAFWRSRISTEHFHEIRPLLDETLDWEFLCSELEQLDEYFEQDFEQHRWASTDKLLGRRWALKQLDEIAVFISR</sequence>
<dbReference type="EMBL" id="KV878582">
    <property type="protein sequence ID" value="OJJ63399.1"/>
    <property type="molecule type" value="Genomic_DNA"/>
</dbReference>
<proteinExistence type="predicted"/>